<accession>A0A395HXF7</accession>
<dbReference type="AlphaFoldDB" id="A0A395HXF7"/>
<evidence type="ECO:0000313" key="2">
    <source>
        <dbReference type="EMBL" id="RAL12487.1"/>
    </source>
</evidence>
<sequence>MKMEDFVCPSLTFQPSCPPHLTLPQDAKFGFTPVKSLSRSAPHVWDRKPSTSFRARGRSRKVWKRFRSSFNSMKALQQITVGERHTIDEELQLEINNGRNPGLVRGVKRRCSAWDTDDLANGDSRGRSFLETQWESESKGRRRKLPLVYSDFVELTDEPMETDSLQPHDILRDTGLEQDASTLDHENLIVSAPDELAPTDLPETPTKLVPGAPYPRMLPGDPESLPAGLDCGMTNIKGHEIGHASPFTLFSPVVGLSTPDTPTIKSAEDGSDYGDVAATIENVLLSAKKVDSNSETAAIIPDLTVEQESTLVRSALRSSLDGEDAELLSNFLFKAQAKREAKAAAAVAEAEAAEAAEMVAKKAALVEKEDEAKKVRESSPAELPTPPSRRALEDLDTNSPSPQKSQQVSPAKPREDEVQEAGSPRRSTRPRAPPLRPSTVAAAVRSTFSLRRAKGNEFVFLQRTEAQEIALATKRNTRHNKGNSTMPKQTLQVLADHKSDTTPIGDDKAAAAARVVRGSTKAKKHVSWNNEQLVQFEGEDPSATDHRHDVAGAAGRGEMQRSTDKLSDAKRKAATGRTTRSQSGQRTGVSTGPDAATTAPATATPRARRVRTASKPESNSVAAPAAAPAPTSSPTSSSSSSGVESPLGQRKKLIPKSPRKAPETPSKGSTSVTAGTTSSSSKTSLRSSSTRTSLLKVNAGSTPVARRIRSRS</sequence>
<feature type="region of interest" description="Disordered" evidence="1">
    <location>
        <begin position="533"/>
        <end position="712"/>
    </location>
</feature>
<proteinExistence type="predicted"/>
<dbReference type="EMBL" id="KZ824283">
    <property type="protein sequence ID" value="RAL12487.1"/>
    <property type="molecule type" value="Genomic_DNA"/>
</dbReference>
<feature type="compositionally biased region" description="Low complexity" evidence="1">
    <location>
        <begin position="595"/>
        <end position="605"/>
    </location>
</feature>
<feature type="compositionally biased region" description="Low complexity" evidence="1">
    <location>
        <begin position="616"/>
        <end position="646"/>
    </location>
</feature>
<feature type="compositionally biased region" description="Low complexity" evidence="1">
    <location>
        <begin position="399"/>
        <end position="411"/>
    </location>
</feature>
<dbReference type="RefSeq" id="XP_025551641.1">
    <property type="nucleotide sequence ID" value="XM_025698338.1"/>
</dbReference>
<feature type="compositionally biased region" description="Basic residues" evidence="1">
    <location>
        <begin position="649"/>
        <end position="659"/>
    </location>
</feature>
<evidence type="ECO:0000256" key="1">
    <source>
        <dbReference type="SAM" id="MobiDB-lite"/>
    </source>
</evidence>
<feature type="compositionally biased region" description="Polar residues" evidence="1">
    <location>
        <begin position="576"/>
        <end position="590"/>
    </location>
</feature>
<dbReference type="Proteomes" id="UP000248961">
    <property type="component" value="Unassembled WGS sequence"/>
</dbReference>
<protein>
    <submittedName>
        <fullName evidence="2">Uncharacterized protein</fullName>
    </submittedName>
</protein>
<dbReference type="GeneID" id="37202627"/>
<dbReference type="STRING" id="1450537.A0A395HXF7"/>
<name>A0A395HXF7_ASPHC</name>
<feature type="compositionally biased region" description="Basic and acidic residues" evidence="1">
    <location>
        <begin position="367"/>
        <end position="379"/>
    </location>
</feature>
<reference evidence="2 3" key="1">
    <citation type="submission" date="2018-02" db="EMBL/GenBank/DDBJ databases">
        <title>The genomes of Aspergillus section Nigri reveals drivers in fungal speciation.</title>
        <authorList>
            <consortium name="DOE Joint Genome Institute"/>
            <person name="Vesth T.C."/>
            <person name="Nybo J."/>
            <person name="Theobald S."/>
            <person name="Brandl J."/>
            <person name="Frisvad J.C."/>
            <person name="Nielsen K.F."/>
            <person name="Lyhne E.K."/>
            <person name="Kogle M.E."/>
            <person name="Kuo A."/>
            <person name="Riley R."/>
            <person name="Clum A."/>
            <person name="Nolan M."/>
            <person name="Lipzen A."/>
            <person name="Salamov A."/>
            <person name="Henrissat B."/>
            <person name="Wiebenga A."/>
            <person name="De vries R.P."/>
            <person name="Grigoriev I.V."/>
            <person name="Mortensen U.H."/>
            <person name="Andersen M.R."/>
            <person name="Baker S.E."/>
        </authorList>
    </citation>
    <scope>NUCLEOTIDE SEQUENCE [LARGE SCALE GENOMIC DNA]</scope>
    <source>
        <strain evidence="2 3">CBS 101889</strain>
    </source>
</reference>
<gene>
    <name evidence="2" type="ORF">BO97DRAFT_443098</name>
</gene>
<feature type="compositionally biased region" description="Low complexity" evidence="1">
    <location>
        <begin position="666"/>
        <end position="697"/>
    </location>
</feature>
<dbReference type="OrthoDB" id="4207369at2759"/>
<evidence type="ECO:0000313" key="3">
    <source>
        <dbReference type="Proteomes" id="UP000248961"/>
    </source>
</evidence>
<organism evidence="2 3">
    <name type="scientific">Aspergillus homomorphus (strain CBS 101889)</name>
    <dbReference type="NCBI Taxonomy" id="1450537"/>
    <lineage>
        <taxon>Eukaryota</taxon>
        <taxon>Fungi</taxon>
        <taxon>Dikarya</taxon>
        <taxon>Ascomycota</taxon>
        <taxon>Pezizomycotina</taxon>
        <taxon>Eurotiomycetes</taxon>
        <taxon>Eurotiomycetidae</taxon>
        <taxon>Eurotiales</taxon>
        <taxon>Aspergillaceae</taxon>
        <taxon>Aspergillus</taxon>
        <taxon>Aspergillus subgen. Circumdati</taxon>
    </lineage>
</organism>
<dbReference type="VEuPathDB" id="FungiDB:BO97DRAFT_443098"/>
<keyword evidence="3" id="KW-1185">Reference proteome</keyword>
<feature type="compositionally biased region" description="Basic and acidic residues" evidence="1">
    <location>
        <begin position="558"/>
        <end position="571"/>
    </location>
</feature>
<feature type="region of interest" description="Disordered" evidence="1">
    <location>
        <begin position="367"/>
        <end position="440"/>
    </location>
</feature>